<feature type="transmembrane region" description="Helical" evidence="6">
    <location>
        <begin position="323"/>
        <end position="342"/>
    </location>
</feature>
<dbReference type="GO" id="GO:0005351">
    <property type="term" value="F:carbohydrate:proton symporter activity"/>
    <property type="evidence" value="ECO:0007669"/>
    <property type="project" value="TreeGrafter"/>
</dbReference>
<feature type="transmembrane region" description="Helical" evidence="6">
    <location>
        <begin position="129"/>
        <end position="152"/>
    </location>
</feature>
<accession>A0A0D2F7V0</accession>
<feature type="transmembrane region" description="Helical" evidence="6">
    <location>
        <begin position="453"/>
        <end position="471"/>
    </location>
</feature>
<dbReference type="AlphaFoldDB" id="A0A0D2F7V0"/>
<dbReference type="InterPro" id="IPR020846">
    <property type="entry name" value="MFS_dom"/>
</dbReference>
<dbReference type="InterPro" id="IPR050360">
    <property type="entry name" value="MFS_Sugar_Transporters"/>
</dbReference>
<feature type="domain" description="Major facilitator superfamily (MFS) profile" evidence="7">
    <location>
        <begin position="28"/>
        <end position="475"/>
    </location>
</feature>
<keyword evidence="5 6" id="KW-0472">Membrane</keyword>
<feature type="transmembrane region" description="Helical" evidence="6">
    <location>
        <begin position="381"/>
        <end position="407"/>
    </location>
</feature>
<comment type="similarity">
    <text evidence="2">Belongs to the major facilitator superfamily. Sugar transporter (TC 2.A.1.1) family.</text>
</comment>
<feature type="transmembrane region" description="Helical" evidence="6">
    <location>
        <begin position="25"/>
        <end position="45"/>
    </location>
</feature>
<reference evidence="8 9" key="1">
    <citation type="submission" date="2015-01" db="EMBL/GenBank/DDBJ databases">
        <title>The Genome Sequence of Capronia semiimmersa CBS27337.</title>
        <authorList>
            <consortium name="The Broad Institute Genomics Platform"/>
            <person name="Cuomo C."/>
            <person name="de Hoog S."/>
            <person name="Gorbushina A."/>
            <person name="Stielow B."/>
            <person name="Teixiera M."/>
            <person name="Abouelleil A."/>
            <person name="Chapman S.B."/>
            <person name="Priest M."/>
            <person name="Young S.K."/>
            <person name="Wortman J."/>
            <person name="Nusbaum C."/>
            <person name="Birren B."/>
        </authorList>
    </citation>
    <scope>NUCLEOTIDE SEQUENCE [LARGE SCALE GENOMIC DNA]</scope>
    <source>
        <strain evidence="8 9">CBS 27337</strain>
    </source>
</reference>
<feature type="transmembrane region" description="Helical" evidence="6">
    <location>
        <begin position="76"/>
        <end position="95"/>
    </location>
</feature>
<evidence type="ECO:0000256" key="1">
    <source>
        <dbReference type="ARBA" id="ARBA00004141"/>
    </source>
</evidence>
<name>A0A0D2F7V0_9EURO</name>
<protein>
    <recommendedName>
        <fullName evidence="7">Major facilitator superfamily (MFS) profile domain-containing protein</fullName>
    </recommendedName>
</protein>
<feature type="transmembrane region" description="Helical" evidence="6">
    <location>
        <begin position="419"/>
        <end position="441"/>
    </location>
</feature>
<dbReference type="InterPro" id="IPR005828">
    <property type="entry name" value="MFS_sugar_transport-like"/>
</dbReference>
<dbReference type="PANTHER" id="PTHR48022:SF15">
    <property type="entry name" value="ALPHA-GLUCOSIDE TRANSPORTER, PUTATIVE (AFU_ORTHOLOGUE AFUA_5G00500)-RELATED"/>
    <property type="match status" value="1"/>
</dbReference>
<dbReference type="InterPro" id="IPR036259">
    <property type="entry name" value="MFS_trans_sf"/>
</dbReference>
<evidence type="ECO:0000259" key="7">
    <source>
        <dbReference type="PROSITE" id="PS50850"/>
    </source>
</evidence>
<proteinExistence type="inferred from homology"/>
<dbReference type="SUPFAM" id="SSF103473">
    <property type="entry name" value="MFS general substrate transporter"/>
    <property type="match status" value="1"/>
</dbReference>
<keyword evidence="4 6" id="KW-1133">Transmembrane helix</keyword>
<dbReference type="Pfam" id="PF00083">
    <property type="entry name" value="Sugar_tr"/>
    <property type="match status" value="1"/>
</dbReference>
<evidence type="ECO:0000256" key="2">
    <source>
        <dbReference type="ARBA" id="ARBA00010992"/>
    </source>
</evidence>
<evidence type="ECO:0000256" key="6">
    <source>
        <dbReference type="SAM" id="Phobius"/>
    </source>
</evidence>
<dbReference type="PANTHER" id="PTHR48022">
    <property type="entry name" value="PLASTIDIC GLUCOSE TRANSPORTER 4"/>
    <property type="match status" value="1"/>
</dbReference>
<gene>
    <name evidence="8" type="ORF">PV04_09027</name>
</gene>
<keyword evidence="9" id="KW-1185">Reference proteome</keyword>
<feature type="transmembrane region" description="Helical" evidence="6">
    <location>
        <begin position="196"/>
        <end position="217"/>
    </location>
</feature>
<dbReference type="HOGENOM" id="CLU_001265_11_0_1"/>
<dbReference type="EMBL" id="KN846961">
    <property type="protein sequence ID" value="KIW64069.1"/>
    <property type="molecule type" value="Genomic_DNA"/>
</dbReference>
<evidence type="ECO:0000313" key="9">
    <source>
        <dbReference type="Proteomes" id="UP000054266"/>
    </source>
</evidence>
<evidence type="ECO:0000256" key="5">
    <source>
        <dbReference type="ARBA" id="ARBA00023136"/>
    </source>
</evidence>
<dbReference type="GO" id="GO:0016020">
    <property type="term" value="C:membrane"/>
    <property type="evidence" value="ECO:0007669"/>
    <property type="project" value="UniProtKB-SubCell"/>
</dbReference>
<feature type="transmembrane region" description="Helical" evidence="6">
    <location>
        <begin position="107"/>
        <end position="123"/>
    </location>
</feature>
<feature type="transmembrane region" description="Helical" evidence="6">
    <location>
        <begin position="297"/>
        <end position="317"/>
    </location>
</feature>
<keyword evidence="3 6" id="KW-0812">Transmembrane</keyword>
<dbReference type="Gene3D" id="1.20.1250.20">
    <property type="entry name" value="MFS general substrate transporter like domains"/>
    <property type="match status" value="1"/>
</dbReference>
<comment type="subcellular location">
    <subcellularLocation>
        <location evidence="1">Membrane</location>
        <topology evidence="1">Multi-pass membrane protein</topology>
    </subcellularLocation>
</comment>
<evidence type="ECO:0000313" key="8">
    <source>
        <dbReference type="EMBL" id="KIW64068.1"/>
    </source>
</evidence>
<dbReference type="InterPro" id="IPR005829">
    <property type="entry name" value="Sugar_transporter_CS"/>
</dbReference>
<evidence type="ECO:0000256" key="3">
    <source>
        <dbReference type="ARBA" id="ARBA00022692"/>
    </source>
</evidence>
<dbReference type="PROSITE" id="PS50850">
    <property type="entry name" value="MFS"/>
    <property type="match status" value="1"/>
</dbReference>
<sequence>MTFVPDWTQTRPQDRWQIMRLQSRFALWALFTSIGGMMTGFDWGVTGNAAALPAFQIQFGKPFPSNASGYLIPANYLSGWSGAASGGDIIGILLAGQLIEWIGRKHSLAVGTVVTAVGVAMQIASSEWILFLCGRLVNAMGFGIVYILSPVWIGETVRPELRGFYLCFMNGSIVFGQLLLSVVAKGISTIESHWSYRILIILQLAFVVPLFALYPFFPESPYYLIKRGRTEEARKSLNKIHGSHDQALIEAEMVRITSNVEYSENLRTAAAQNGPLILQCFKGVNLRRTLIAIMPTVEQVCVGSTFVLSFITYFMSLLGIDDFFLVTVILSVVMLLSSMAAFPLIEAVGRRQLLVPGTISLTVALLGMGITGCFTAKAATWVFLVSIFLWAIVYQATLGAIGFAFGAEVPSLPLRSSSVSLMGFSQMAGVWVVSVVLPYLINPDAADLGAKVGFIFFGISLPFCVLMYFYIPETKNLSFEEIDYLFASKTPCRRFQEVIKERRTLADHALEVEVKGVVITTKGADGAVAKAGHIEHSAV</sequence>
<dbReference type="PROSITE" id="PS00216">
    <property type="entry name" value="SUGAR_TRANSPORT_1"/>
    <property type="match status" value="2"/>
</dbReference>
<organism evidence="8 9">
    <name type="scientific">Phialophora macrospora</name>
    <dbReference type="NCBI Taxonomy" id="1851006"/>
    <lineage>
        <taxon>Eukaryota</taxon>
        <taxon>Fungi</taxon>
        <taxon>Dikarya</taxon>
        <taxon>Ascomycota</taxon>
        <taxon>Pezizomycotina</taxon>
        <taxon>Eurotiomycetes</taxon>
        <taxon>Chaetothyriomycetidae</taxon>
        <taxon>Chaetothyriales</taxon>
        <taxon>Herpotrichiellaceae</taxon>
        <taxon>Phialophora</taxon>
    </lineage>
</organism>
<dbReference type="Proteomes" id="UP000054266">
    <property type="component" value="Unassembled WGS sequence"/>
</dbReference>
<feature type="transmembrane region" description="Helical" evidence="6">
    <location>
        <begin position="164"/>
        <end position="184"/>
    </location>
</feature>
<dbReference type="FunFam" id="1.20.1250.20:FF:000078">
    <property type="entry name" value="MFS maltose transporter, putative"/>
    <property type="match status" value="1"/>
</dbReference>
<evidence type="ECO:0000256" key="4">
    <source>
        <dbReference type="ARBA" id="ARBA00022989"/>
    </source>
</evidence>
<dbReference type="EMBL" id="KN846961">
    <property type="protein sequence ID" value="KIW64068.1"/>
    <property type="molecule type" value="Genomic_DNA"/>
</dbReference>